<dbReference type="AlphaFoldDB" id="A0A8X6VAY2"/>
<sequence length="161" mass="18323">MDNSPDYGSGDSRAIQINLSPSMDGIVTKDASETYEVAIRTIADFERRHILSLTESFWSNIRIGHHLGRSDMVVAWCWQQWITEEIVYCGERPMTLHSPTENSLAVLNHKILEANSQVQNVKLSGHQTCLSINRLRHELCDMLRRPLEITAPGHHDCSIQE</sequence>
<dbReference type="Proteomes" id="UP000887159">
    <property type="component" value="Unassembled WGS sequence"/>
</dbReference>
<protein>
    <submittedName>
        <fullName evidence="1">Uncharacterized protein</fullName>
    </submittedName>
</protein>
<organism evidence="1 2">
    <name type="scientific">Trichonephila clavipes</name>
    <name type="common">Golden silk orbweaver</name>
    <name type="synonym">Nephila clavipes</name>
    <dbReference type="NCBI Taxonomy" id="2585209"/>
    <lineage>
        <taxon>Eukaryota</taxon>
        <taxon>Metazoa</taxon>
        <taxon>Ecdysozoa</taxon>
        <taxon>Arthropoda</taxon>
        <taxon>Chelicerata</taxon>
        <taxon>Arachnida</taxon>
        <taxon>Araneae</taxon>
        <taxon>Araneomorphae</taxon>
        <taxon>Entelegynae</taxon>
        <taxon>Araneoidea</taxon>
        <taxon>Nephilidae</taxon>
        <taxon>Trichonephila</taxon>
    </lineage>
</organism>
<accession>A0A8X6VAY2</accession>
<keyword evidence="2" id="KW-1185">Reference proteome</keyword>
<name>A0A8X6VAY2_TRICX</name>
<dbReference type="EMBL" id="BMAU01021212">
    <property type="protein sequence ID" value="GFX99479.1"/>
    <property type="molecule type" value="Genomic_DNA"/>
</dbReference>
<evidence type="ECO:0000313" key="2">
    <source>
        <dbReference type="Proteomes" id="UP000887159"/>
    </source>
</evidence>
<gene>
    <name evidence="1" type="primary">EVAR_73436_1</name>
    <name evidence="1" type="ORF">TNCV_3039541</name>
</gene>
<reference evidence="1" key="1">
    <citation type="submission" date="2020-08" db="EMBL/GenBank/DDBJ databases">
        <title>Multicomponent nature underlies the extraordinary mechanical properties of spider dragline silk.</title>
        <authorList>
            <person name="Kono N."/>
            <person name="Nakamura H."/>
            <person name="Mori M."/>
            <person name="Yoshida Y."/>
            <person name="Ohtoshi R."/>
            <person name="Malay A.D."/>
            <person name="Moran D.A.P."/>
            <person name="Tomita M."/>
            <person name="Numata K."/>
            <person name="Arakawa K."/>
        </authorList>
    </citation>
    <scope>NUCLEOTIDE SEQUENCE</scope>
</reference>
<evidence type="ECO:0000313" key="1">
    <source>
        <dbReference type="EMBL" id="GFX99479.1"/>
    </source>
</evidence>
<comment type="caution">
    <text evidence="1">The sequence shown here is derived from an EMBL/GenBank/DDBJ whole genome shotgun (WGS) entry which is preliminary data.</text>
</comment>
<proteinExistence type="predicted"/>